<dbReference type="NCBIfam" id="TIGR00360">
    <property type="entry name" value="ComEC_N-term"/>
    <property type="match status" value="1"/>
</dbReference>
<feature type="transmembrane region" description="Helical" evidence="7">
    <location>
        <begin position="218"/>
        <end position="244"/>
    </location>
</feature>
<feature type="transmembrane region" description="Helical" evidence="7">
    <location>
        <begin position="467"/>
        <end position="487"/>
    </location>
</feature>
<sequence>MLLVIVCSLGVAWASVSPRRVQLPRAWRPSLVASAVCALVVGSVARVRLWMIDAQDLMQRMSAAAGKPTHFHGRAEVAGVAKPVAEGATMVPVSVDGVGKVPMFLRGGHPGAPPGSHGRTPPGASGSALPQDLQPGTVLDVAATVRASDRPALAPVTLSATRPPEVLHEPSGLWAVAAALRRSLRAACEPLTRDVANLVPGMSVGDTSHQDAQMSQDFLATGLSHLTAVSGANVTIVMSTAVIIATCCRAGRRAKLAVAAIALLCFVTAVGPDASVLRAGVMGSIGLIATWSSRWGDSIAAACAAVIILVLADPGLAVSYGFALSIAATLGIVVLAPLLYRPILRRWASLCERRWSRAPRVGEAMCVRAVGVAVAADLVTAPIIVHMTGRYSPVSVLANLAVLLAVPPITVLGLTAALAATVLSAAGFAPGIAAVLLAPAVPCAWWVSTVARTFSAVDVVHTSGGTWFALAFVLVGVLLVGTLRLLNDARRVRWRALRWGWMATCIAVVGLVRAHGIGVAPYADTATTGWAEDLREIDDWDVAICTAQGPPARGQATKGQATQGRGEILVAAGGRRVGCPATLGRPRRVEGGSVRVGPGAEVWLAAEQRRLVVVRDEAAAVRAAEHVGREGIIVVTDCTRSRGRPSRTGEGAPVVFPCADGTIVAVGGEIHASGAGTR</sequence>
<keyword evidence="5 7" id="KW-0472">Membrane</keyword>
<dbReference type="PANTHER" id="PTHR30619:SF7">
    <property type="entry name" value="BETA-LACTAMASE DOMAIN PROTEIN"/>
    <property type="match status" value="1"/>
</dbReference>
<evidence type="ECO:0000256" key="5">
    <source>
        <dbReference type="ARBA" id="ARBA00023136"/>
    </source>
</evidence>
<comment type="caution">
    <text evidence="9">The sequence shown here is derived from an EMBL/GenBank/DDBJ whole genome shotgun (WGS) entry which is preliminary data.</text>
</comment>
<evidence type="ECO:0000256" key="3">
    <source>
        <dbReference type="ARBA" id="ARBA00022692"/>
    </source>
</evidence>
<feature type="transmembrane region" description="Helical" evidence="7">
    <location>
        <begin position="499"/>
        <end position="518"/>
    </location>
</feature>
<keyword evidence="4 7" id="KW-1133">Transmembrane helix</keyword>
<dbReference type="OrthoDB" id="7177610at2"/>
<accession>A0A364VAV2</accession>
<proteinExistence type="predicted"/>
<comment type="subcellular location">
    <subcellularLocation>
        <location evidence="1">Cell membrane</location>
        <topology evidence="1">Multi-pass membrane protein</topology>
    </subcellularLocation>
</comment>
<evidence type="ECO:0000256" key="6">
    <source>
        <dbReference type="SAM" id="MobiDB-lite"/>
    </source>
</evidence>
<evidence type="ECO:0000313" key="9">
    <source>
        <dbReference type="EMBL" id="RAV33696.1"/>
    </source>
</evidence>
<keyword evidence="2" id="KW-1003">Cell membrane</keyword>
<feature type="transmembrane region" description="Helical" evidence="7">
    <location>
        <begin position="318"/>
        <end position="340"/>
    </location>
</feature>
<feature type="region of interest" description="Disordered" evidence="6">
    <location>
        <begin position="105"/>
        <end position="133"/>
    </location>
</feature>
<dbReference type="AlphaFoldDB" id="A0A364VAV2"/>
<dbReference type="Proteomes" id="UP000251047">
    <property type="component" value="Unassembled WGS sequence"/>
</dbReference>
<feature type="domain" description="ComEC/Rec2-related protein" evidence="8">
    <location>
        <begin position="203"/>
        <end position="482"/>
    </location>
</feature>
<evidence type="ECO:0000313" key="10">
    <source>
        <dbReference type="Proteomes" id="UP000251047"/>
    </source>
</evidence>
<feature type="transmembrane region" description="Helical" evidence="7">
    <location>
        <begin position="361"/>
        <end position="385"/>
    </location>
</feature>
<dbReference type="InterPro" id="IPR004477">
    <property type="entry name" value="ComEC_N"/>
</dbReference>
<dbReference type="PANTHER" id="PTHR30619">
    <property type="entry name" value="DNA INTERNALIZATION/COMPETENCE PROTEIN COMEC/REC2"/>
    <property type="match status" value="1"/>
</dbReference>
<keyword evidence="3 7" id="KW-0812">Transmembrane</keyword>
<dbReference type="GO" id="GO:0005886">
    <property type="term" value="C:plasma membrane"/>
    <property type="evidence" value="ECO:0007669"/>
    <property type="project" value="UniProtKB-SubCell"/>
</dbReference>
<feature type="transmembrane region" description="Helical" evidence="7">
    <location>
        <begin position="397"/>
        <end position="420"/>
    </location>
</feature>
<feature type="transmembrane region" description="Helical" evidence="7">
    <location>
        <begin position="256"/>
        <end position="274"/>
    </location>
</feature>
<protein>
    <recommendedName>
        <fullName evidence="8">ComEC/Rec2-related protein domain-containing protein</fullName>
    </recommendedName>
</protein>
<reference evidence="9 10" key="1">
    <citation type="journal article" date="2018" name="Syst. Appl. Microbiol.">
        <title>Corynebacterium heidelbergense sp. nov., isolated from the preen glands of Egyptian geese (Alopochen aegyptiacus).</title>
        <authorList>
            <person name="Braun M.S."/>
            <person name="Wang E."/>
            <person name="Zimmermann S."/>
            <person name="Wink M."/>
        </authorList>
    </citation>
    <scope>NUCLEOTIDE SEQUENCE [LARGE SCALE GENOMIC DNA]</scope>
    <source>
        <strain evidence="9 10">DSM 104638</strain>
    </source>
</reference>
<evidence type="ECO:0000256" key="7">
    <source>
        <dbReference type="SAM" id="Phobius"/>
    </source>
</evidence>
<evidence type="ECO:0000256" key="1">
    <source>
        <dbReference type="ARBA" id="ARBA00004651"/>
    </source>
</evidence>
<dbReference type="RefSeq" id="WP_112769807.1">
    <property type="nucleotide sequence ID" value="NZ_CP063191.1"/>
</dbReference>
<evidence type="ECO:0000259" key="8">
    <source>
        <dbReference type="Pfam" id="PF03772"/>
    </source>
</evidence>
<name>A0A364VAV2_9CORY</name>
<evidence type="ECO:0000256" key="4">
    <source>
        <dbReference type="ARBA" id="ARBA00022989"/>
    </source>
</evidence>
<gene>
    <name evidence="9" type="ORF">CWC39_07145</name>
</gene>
<dbReference type="EMBL" id="PHQP01000052">
    <property type="protein sequence ID" value="RAV33696.1"/>
    <property type="molecule type" value="Genomic_DNA"/>
</dbReference>
<dbReference type="Pfam" id="PF03772">
    <property type="entry name" value="Competence"/>
    <property type="match status" value="1"/>
</dbReference>
<organism evidence="9 10">
    <name type="scientific">Corynebacterium heidelbergense</name>
    <dbReference type="NCBI Taxonomy" id="2055947"/>
    <lineage>
        <taxon>Bacteria</taxon>
        <taxon>Bacillati</taxon>
        <taxon>Actinomycetota</taxon>
        <taxon>Actinomycetes</taxon>
        <taxon>Mycobacteriales</taxon>
        <taxon>Corynebacteriaceae</taxon>
        <taxon>Corynebacterium</taxon>
    </lineage>
</organism>
<dbReference type="InterPro" id="IPR052159">
    <property type="entry name" value="Competence_DNA_uptake"/>
</dbReference>
<evidence type="ECO:0000256" key="2">
    <source>
        <dbReference type="ARBA" id="ARBA00022475"/>
    </source>
</evidence>
<feature type="transmembrane region" description="Helical" evidence="7">
    <location>
        <begin position="427"/>
        <end position="447"/>
    </location>
</feature>